<dbReference type="Pfam" id="PF11751">
    <property type="entry name" value="PorP_SprF"/>
    <property type="match status" value="1"/>
</dbReference>
<gene>
    <name evidence="2" type="ORF">J3359_11735</name>
</gene>
<sequence length="318" mass="36451">MKKIYIIVICFITNFSLFAQENNLPQYLNYMGDNPFMITPAYAGIGTGVRIRINGLSQWLGVKNAPDTQSFSIETRIADRFGGGLVVFNDRNGNTTQQGVKLTFASHLTLSRFNDSFLSFGFTYSYNMFRIDTGNFTGSDSSVIDDRGVNSSNFDLSFLYRFNHYSVSLNISNLLDKDEHTFTNGEPIVTRRYSLFNSYVFNKFSYNYELEPSILVEYYEADKRSRTDLNVKLRRKMNNGYVWVGLSYNFLNDQFLTPNSVAPIVGIKRGNLYASYGFGINTNKTQAFNMGSHMITLGFDFKQRPSLARCTQKYYIFQ</sequence>
<proteinExistence type="predicted"/>
<evidence type="ECO:0000256" key="1">
    <source>
        <dbReference type="SAM" id="SignalP"/>
    </source>
</evidence>
<evidence type="ECO:0000313" key="2">
    <source>
        <dbReference type="EMBL" id="QTE21493.1"/>
    </source>
</evidence>
<evidence type="ECO:0000313" key="3">
    <source>
        <dbReference type="Proteomes" id="UP000663920"/>
    </source>
</evidence>
<keyword evidence="1" id="KW-0732">Signal</keyword>
<organism evidence="2 3">
    <name type="scientific">Polaribacter cellanae</name>
    <dbReference type="NCBI Taxonomy" id="2818493"/>
    <lineage>
        <taxon>Bacteria</taxon>
        <taxon>Pseudomonadati</taxon>
        <taxon>Bacteroidota</taxon>
        <taxon>Flavobacteriia</taxon>
        <taxon>Flavobacteriales</taxon>
        <taxon>Flavobacteriaceae</taxon>
    </lineage>
</organism>
<dbReference type="RefSeq" id="WP_208077051.1">
    <property type="nucleotide sequence ID" value="NZ_CP071869.1"/>
</dbReference>
<dbReference type="NCBIfam" id="TIGR03519">
    <property type="entry name" value="T9SS_PorP_fam"/>
    <property type="match status" value="1"/>
</dbReference>
<name>A0A975H609_9FLAO</name>
<dbReference type="AlphaFoldDB" id="A0A975H609"/>
<feature type="chain" id="PRO_5038021167" evidence="1">
    <location>
        <begin position="20"/>
        <end position="318"/>
    </location>
</feature>
<accession>A0A975H609</accession>
<reference evidence="2 3" key="1">
    <citation type="submission" date="2021-03" db="EMBL/GenBank/DDBJ databases">
        <title>Complete genome of Polaribacter_sp.SM13.</title>
        <authorList>
            <person name="Jeong S.W."/>
            <person name="Bae J.W."/>
        </authorList>
    </citation>
    <scope>NUCLEOTIDE SEQUENCE [LARGE SCALE GENOMIC DNA]</scope>
    <source>
        <strain evidence="2 3">SM13</strain>
    </source>
</reference>
<protein>
    <submittedName>
        <fullName evidence="2">Type IX secretion system membrane protein PorP/SprF</fullName>
    </submittedName>
</protein>
<feature type="signal peptide" evidence="1">
    <location>
        <begin position="1"/>
        <end position="19"/>
    </location>
</feature>
<dbReference type="Proteomes" id="UP000663920">
    <property type="component" value="Chromosome"/>
</dbReference>
<dbReference type="KEGG" id="pcea:J3359_11735"/>
<keyword evidence="3" id="KW-1185">Reference proteome</keyword>
<dbReference type="InterPro" id="IPR019861">
    <property type="entry name" value="PorP/SprF_Bacteroidetes"/>
</dbReference>
<dbReference type="EMBL" id="CP071869">
    <property type="protein sequence ID" value="QTE21493.1"/>
    <property type="molecule type" value="Genomic_DNA"/>
</dbReference>